<dbReference type="PANTHER" id="PTHR24305:SF107">
    <property type="entry name" value="P450, PUTATIVE (EUROFUNG)-RELATED"/>
    <property type="match status" value="1"/>
</dbReference>
<keyword evidence="4 9" id="KW-0349">Heme</keyword>
<dbReference type="InterPro" id="IPR050121">
    <property type="entry name" value="Cytochrome_P450_monoxygenase"/>
</dbReference>
<evidence type="ECO:0000256" key="7">
    <source>
        <dbReference type="ARBA" id="ARBA00023004"/>
    </source>
</evidence>
<feature type="binding site" description="axial binding residue" evidence="9">
    <location>
        <position position="448"/>
    </location>
    <ligand>
        <name>heme</name>
        <dbReference type="ChEBI" id="CHEBI:30413"/>
    </ligand>
    <ligandPart>
        <name>Fe</name>
        <dbReference type="ChEBI" id="CHEBI:18248"/>
    </ligandPart>
</feature>
<comment type="cofactor">
    <cofactor evidence="1 9">
        <name>heme</name>
        <dbReference type="ChEBI" id="CHEBI:30413"/>
    </cofactor>
</comment>
<keyword evidence="10" id="KW-0472">Membrane</keyword>
<keyword evidence="12" id="KW-1185">Reference proteome</keyword>
<dbReference type="AlphaFoldDB" id="A0A132B304"/>
<dbReference type="PANTHER" id="PTHR24305">
    <property type="entry name" value="CYTOCHROME P450"/>
    <property type="match status" value="1"/>
</dbReference>
<evidence type="ECO:0000313" key="11">
    <source>
        <dbReference type="EMBL" id="KUJ06776.1"/>
    </source>
</evidence>
<gene>
    <name evidence="11" type="ORF">LY89DRAFT_726194</name>
</gene>
<keyword evidence="10" id="KW-1133">Transmembrane helix</keyword>
<dbReference type="SUPFAM" id="SSF48264">
    <property type="entry name" value="Cytochrome P450"/>
    <property type="match status" value="1"/>
</dbReference>
<name>A0A132B304_MOLSC</name>
<evidence type="ECO:0000256" key="4">
    <source>
        <dbReference type="ARBA" id="ARBA00022617"/>
    </source>
</evidence>
<accession>A0A132B304</accession>
<evidence type="ECO:0000256" key="10">
    <source>
        <dbReference type="SAM" id="Phobius"/>
    </source>
</evidence>
<dbReference type="GO" id="GO:0016705">
    <property type="term" value="F:oxidoreductase activity, acting on paired donors, with incorporation or reduction of molecular oxygen"/>
    <property type="evidence" value="ECO:0007669"/>
    <property type="project" value="InterPro"/>
</dbReference>
<sequence length="528" mass="59758">MELEISHYRPSTSLIFILLGTLVSIWIVRIYRYRASYHSVHGSLKAPPFSMWLGSMPATGDIYKNSPMNTHPMCTMTLLSRKHNLDGIYYLDTWPISDMRQLCVTDPEVAAQAVQKFNLPKYHIYPQMISHITGKTSMLLLHGSAWKRTRAPFNPGFSAAHLTTLIPMIVDDCLIFHSTLSSLAGTGELTQIEDPLTRLTIDIMGHVIMDHDLNSQISENELVNSFRAAVEHTPNAMLVNPILNWDPNRMFWHWYCSRKMNNYLKKVLQDRMKLRAEGTVELKRKPAIDLAIDEYGGEKVDEEFMQVAIDQMKTFLFAGHDTSKHDEVFGDIGSTAEKLKTDSKLLNELPYTTAVIKETLRLYTPASTARQGSPGLTLTYNGTTHPTANTMVWINNHTMHRSASLFPLSDSFLPARFLPPSHPSFHLSPQSSIPKDAYRAFEKGPRACIGQELAMLEMKIIMALTIREFDITACYEEWDRKLGREKPGEMLDGKRGMFGHRAFQEMKATAKPVDGMPVRVSLAGSHKV</sequence>
<dbReference type="CDD" id="cd11051">
    <property type="entry name" value="CYP59-like"/>
    <property type="match status" value="1"/>
</dbReference>
<evidence type="ECO:0000313" key="12">
    <source>
        <dbReference type="Proteomes" id="UP000070700"/>
    </source>
</evidence>
<dbReference type="PRINTS" id="PR00465">
    <property type="entry name" value="EP450IV"/>
</dbReference>
<comment type="pathway">
    <text evidence="2">Secondary metabolite biosynthesis.</text>
</comment>
<protein>
    <submittedName>
        <fullName evidence="11">Cytochrome P450</fullName>
    </submittedName>
</protein>
<dbReference type="GO" id="GO:0005506">
    <property type="term" value="F:iron ion binding"/>
    <property type="evidence" value="ECO:0007669"/>
    <property type="project" value="InterPro"/>
</dbReference>
<dbReference type="PRINTS" id="PR00385">
    <property type="entry name" value="P450"/>
</dbReference>
<keyword evidence="10" id="KW-0812">Transmembrane</keyword>
<keyword evidence="8" id="KW-0503">Monooxygenase</keyword>
<evidence type="ECO:0000256" key="9">
    <source>
        <dbReference type="PIRSR" id="PIRSR602403-1"/>
    </source>
</evidence>
<evidence type="ECO:0000256" key="1">
    <source>
        <dbReference type="ARBA" id="ARBA00001971"/>
    </source>
</evidence>
<dbReference type="GO" id="GO:0004497">
    <property type="term" value="F:monooxygenase activity"/>
    <property type="evidence" value="ECO:0007669"/>
    <property type="project" value="UniProtKB-KW"/>
</dbReference>
<keyword evidence="5 9" id="KW-0479">Metal-binding</keyword>
<reference evidence="11 12" key="1">
    <citation type="submission" date="2015-10" db="EMBL/GenBank/DDBJ databases">
        <title>Full genome of DAOMC 229536 Phialocephala scopiformis, a fungal endophyte of spruce producing the potent anti-insectan compound rugulosin.</title>
        <authorList>
            <consortium name="DOE Joint Genome Institute"/>
            <person name="Walker A.K."/>
            <person name="Frasz S.L."/>
            <person name="Seifert K.A."/>
            <person name="Miller J.D."/>
            <person name="Mondo S.J."/>
            <person name="Labutti K."/>
            <person name="Lipzen A."/>
            <person name="Dockter R."/>
            <person name="Kennedy M."/>
            <person name="Grigoriev I.V."/>
            <person name="Spatafora J.W."/>
        </authorList>
    </citation>
    <scope>NUCLEOTIDE SEQUENCE [LARGE SCALE GENOMIC DNA]</scope>
    <source>
        <strain evidence="11 12">CBS 120377</strain>
    </source>
</reference>
<evidence type="ECO:0000256" key="5">
    <source>
        <dbReference type="ARBA" id="ARBA00022723"/>
    </source>
</evidence>
<dbReference type="Proteomes" id="UP000070700">
    <property type="component" value="Unassembled WGS sequence"/>
</dbReference>
<dbReference type="EMBL" id="KQ947443">
    <property type="protein sequence ID" value="KUJ06776.1"/>
    <property type="molecule type" value="Genomic_DNA"/>
</dbReference>
<dbReference type="InterPro" id="IPR002403">
    <property type="entry name" value="Cyt_P450_E_grp-IV"/>
</dbReference>
<dbReference type="Gene3D" id="1.10.630.10">
    <property type="entry name" value="Cytochrome P450"/>
    <property type="match status" value="1"/>
</dbReference>
<dbReference type="InterPro" id="IPR036396">
    <property type="entry name" value="Cyt_P450_sf"/>
</dbReference>
<dbReference type="KEGG" id="psco:LY89DRAFT_726194"/>
<dbReference type="STRING" id="149040.A0A132B304"/>
<keyword evidence="7 9" id="KW-0408">Iron</keyword>
<evidence type="ECO:0000256" key="2">
    <source>
        <dbReference type="ARBA" id="ARBA00005179"/>
    </source>
</evidence>
<comment type="similarity">
    <text evidence="3">Belongs to the cytochrome P450 family.</text>
</comment>
<evidence type="ECO:0000256" key="8">
    <source>
        <dbReference type="ARBA" id="ARBA00023033"/>
    </source>
</evidence>
<feature type="transmembrane region" description="Helical" evidence="10">
    <location>
        <begin position="12"/>
        <end position="31"/>
    </location>
</feature>
<dbReference type="Pfam" id="PF00067">
    <property type="entry name" value="p450"/>
    <property type="match status" value="2"/>
</dbReference>
<dbReference type="GeneID" id="28828763"/>
<dbReference type="InParanoid" id="A0A132B304"/>
<dbReference type="InterPro" id="IPR001128">
    <property type="entry name" value="Cyt_P450"/>
</dbReference>
<keyword evidence="6" id="KW-0560">Oxidoreductase</keyword>
<dbReference type="RefSeq" id="XP_018061131.1">
    <property type="nucleotide sequence ID" value="XM_018219037.1"/>
</dbReference>
<organism evidence="11 12">
    <name type="scientific">Mollisia scopiformis</name>
    <name type="common">Conifer needle endophyte fungus</name>
    <name type="synonym">Phialocephala scopiformis</name>
    <dbReference type="NCBI Taxonomy" id="149040"/>
    <lineage>
        <taxon>Eukaryota</taxon>
        <taxon>Fungi</taxon>
        <taxon>Dikarya</taxon>
        <taxon>Ascomycota</taxon>
        <taxon>Pezizomycotina</taxon>
        <taxon>Leotiomycetes</taxon>
        <taxon>Helotiales</taxon>
        <taxon>Mollisiaceae</taxon>
        <taxon>Mollisia</taxon>
    </lineage>
</organism>
<proteinExistence type="inferred from homology"/>
<dbReference type="OrthoDB" id="10029320at2759"/>
<evidence type="ECO:0000256" key="6">
    <source>
        <dbReference type="ARBA" id="ARBA00023002"/>
    </source>
</evidence>
<dbReference type="GO" id="GO:0020037">
    <property type="term" value="F:heme binding"/>
    <property type="evidence" value="ECO:0007669"/>
    <property type="project" value="InterPro"/>
</dbReference>
<evidence type="ECO:0000256" key="3">
    <source>
        <dbReference type="ARBA" id="ARBA00010617"/>
    </source>
</evidence>